<sequence>ACPRPDRGAGIQGHFFKACPCPDCV</sequence>
<dbReference type="AlphaFoldDB" id="A0A382F8A7"/>
<dbReference type="EMBL" id="UINC01048413">
    <property type="protein sequence ID" value="SVB58909.1"/>
    <property type="molecule type" value="Genomic_DNA"/>
</dbReference>
<proteinExistence type="predicted"/>
<organism evidence="1">
    <name type="scientific">marine metagenome</name>
    <dbReference type="NCBI Taxonomy" id="408172"/>
    <lineage>
        <taxon>unclassified sequences</taxon>
        <taxon>metagenomes</taxon>
        <taxon>ecological metagenomes</taxon>
    </lineage>
</organism>
<reference evidence="1" key="1">
    <citation type="submission" date="2018-05" db="EMBL/GenBank/DDBJ databases">
        <authorList>
            <person name="Lanie J.A."/>
            <person name="Ng W.-L."/>
            <person name="Kazmierczak K.M."/>
            <person name="Andrzejewski T.M."/>
            <person name="Davidsen T.M."/>
            <person name="Wayne K.J."/>
            <person name="Tettelin H."/>
            <person name="Glass J.I."/>
            <person name="Rusch D."/>
            <person name="Podicherti R."/>
            <person name="Tsui H.-C.T."/>
            <person name="Winkler M.E."/>
        </authorList>
    </citation>
    <scope>NUCLEOTIDE SEQUENCE</scope>
</reference>
<protein>
    <submittedName>
        <fullName evidence="1">Uncharacterized protein</fullName>
    </submittedName>
</protein>
<feature type="non-terminal residue" evidence="1">
    <location>
        <position position="25"/>
    </location>
</feature>
<feature type="non-terminal residue" evidence="1">
    <location>
        <position position="1"/>
    </location>
</feature>
<evidence type="ECO:0000313" key="1">
    <source>
        <dbReference type="EMBL" id="SVB58909.1"/>
    </source>
</evidence>
<name>A0A382F8A7_9ZZZZ</name>
<accession>A0A382F8A7</accession>
<gene>
    <name evidence="1" type="ORF">METZ01_LOCUS211763</name>
</gene>